<evidence type="ECO:0000256" key="4">
    <source>
        <dbReference type="ARBA" id="ARBA00029440"/>
    </source>
</evidence>
<dbReference type="InterPro" id="IPR044524">
    <property type="entry name" value="Isoase_HisA-like"/>
</dbReference>
<dbReference type="InterPro" id="IPR013785">
    <property type="entry name" value="Aldolase_TIM"/>
</dbReference>
<dbReference type="Pfam" id="PF00977">
    <property type="entry name" value="His_biosynth"/>
    <property type="match status" value="2"/>
</dbReference>
<keyword evidence="7" id="KW-1185">Reference proteome</keyword>
<dbReference type="RefSeq" id="WP_255188487.1">
    <property type="nucleotide sequence ID" value="NZ_CP113517.1"/>
</dbReference>
<evidence type="ECO:0000256" key="5">
    <source>
        <dbReference type="RuleBase" id="RU003657"/>
    </source>
</evidence>
<keyword evidence="3 5" id="KW-0368">Histidine biosynthesis</keyword>
<proteinExistence type="inferred from homology"/>
<comment type="similarity">
    <text evidence="1 5">Belongs to the HisA/HisF family.</text>
</comment>
<dbReference type="CDD" id="cd04723">
    <property type="entry name" value="HisA_HisF"/>
    <property type="match status" value="1"/>
</dbReference>
<name>A0ABY7GGA6_9GAMM</name>
<accession>A0ABY7GGA6</accession>
<reference evidence="6" key="1">
    <citation type="submission" date="2022-11" db="EMBL/GenBank/DDBJ databases">
        <title>Methylomonas rapida sp. nov., Carotenoid-Producing Obligate Methanotrophs with High Growth Characteristics and Biotechnological Potential.</title>
        <authorList>
            <person name="Tikhonova E.N."/>
            <person name="Suleimanov R.Z."/>
            <person name="Miroshnikov K."/>
            <person name="Oshkin I.Y."/>
            <person name="Belova S.E."/>
            <person name="Danilova O.V."/>
            <person name="Ashikhmin A."/>
            <person name="Konopkin A."/>
            <person name="But S.Y."/>
            <person name="Khmelenina V.N."/>
            <person name="Kuznetsov N."/>
            <person name="Pimenov N.V."/>
            <person name="Dedysh S.N."/>
        </authorList>
    </citation>
    <scope>NUCLEOTIDE SEQUENCE</scope>
    <source>
        <strain evidence="6">MP1</strain>
    </source>
</reference>
<evidence type="ECO:0000313" key="6">
    <source>
        <dbReference type="EMBL" id="WAR43521.1"/>
    </source>
</evidence>
<evidence type="ECO:0000256" key="3">
    <source>
        <dbReference type="ARBA" id="ARBA00023102"/>
    </source>
</evidence>
<dbReference type="EMBL" id="CP113517">
    <property type="protein sequence ID" value="WAR43521.1"/>
    <property type="molecule type" value="Genomic_DNA"/>
</dbReference>
<protein>
    <submittedName>
        <fullName evidence="6">HisA/HisF-related TIM barrel protein</fullName>
    </submittedName>
</protein>
<sequence>MQIIPVIDLKDGQVVHAVRGDRANYQPIHHHSVLSASSHIDAVLAGFLEIFPFKRFYIADLNAITGTDDHQALIAAVLAAHPEIEFWLDDGSPLSRLQSPVPNLKQVIGTESQQEPPGLTQHDYILSLDFKNERASGPASWFSESRYWPSTVIAMTLHRVGSNNGPDFDKLVQLRQSHPDKRLVAAGGIRNYADLVQLKAMGVHTALLATALHAGAIGTPELENL</sequence>
<dbReference type="InterPro" id="IPR006062">
    <property type="entry name" value="His_biosynth"/>
</dbReference>
<evidence type="ECO:0000256" key="2">
    <source>
        <dbReference type="ARBA" id="ARBA00022605"/>
    </source>
</evidence>
<evidence type="ECO:0000313" key="7">
    <source>
        <dbReference type="Proteomes" id="UP001162780"/>
    </source>
</evidence>
<keyword evidence="2 5" id="KW-0028">Amino-acid biosynthesis</keyword>
<comment type="pathway">
    <text evidence="4">Amino-acid biosynthesis.</text>
</comment>
<dbReference type="PANTHER" id="PTHR43090:SF2">
    <property type="entry name" value="1-(5-PHOSPHORIBOSYL)-5-[(5-PHOSPHORIBOSYLAMINO)METHYLIDENEAMINO] IMIDAZOLE-4-CARBOXAMIDE ISOMERASE"/>
    <property type="match status" value="1"/>
</dbReference>
<dbReference type="PANTHER" id="PTHR43090">
    <property type="entry name" value="1-(5-PHOSPHORIBOSYL)-5-[(5-PHOSPHORIBOSYLAMINO)METHYLIDENEAMINO] IMIDAZOLE-4-CARBOXAMIDE ISOMERASE"/>
    <property type="match status" value="1"/>
</dbReference>
<dbReference type="SUPFAM" id="SSF51366">
    <property type="entry name" value="Ribulose-phoshate binding barrel"/>
    <property type="match status" value="1"/>
</dbReference>
<gene>
    <name evidence="6" type="ORF">NM686_014170</name>
</gene>
<evidence type="ECO:0000256" key="1">
    <source>
        <dbReference type="ARBA" id="ARBA00009667"/>
    </source>
</evidence>
<dbReference type="InterPro" id="IPR011060">
    <property type="entry name" value="RibuloseP-bd_barrel"/>
</dbReference>
<organism evidence="6 7">
    <name type="scientific">Methylomonas rapida</name>
    <dbReference type="NCBI Taxonomy" id="2963939"/>
    <lineage>
        <taxon>Bacteria</taxon>
        <taxon>Pseudomonadati</taxon>
        <taxon>Pseudomonadota</taxon>
        <taxon>Gammaproteobacteria</taxon>
        <taxon>Methylococcales</taxon>
        <taxon>Methylococcaceae</taxon>
        <taxon>Methylomonas</taxon>
    </lineage>
</organism>
<dbReference type="Proteomes" id="UP001162780">
    <property type="component" value="Chromosome"/>
</dbReference>
<dbReference type="Gene3D" id="3.20.20.70">
    <property type="entry name" value="Aldolase class I"/>
    <property type="match status" value="2"/>
</dbReference>